<evidence type="ECO:0000313" key="2">
    <source>
        <dbReference type="EMBL" id="KAK3757593.1"/>
    </source>
</evidence>
<proteinExistence type="predicted"/>
<gene>
    <name evidence="2" type="ORF">RRG08_017379</name>
</gene>
<evidence type="ECO:0000256" key="1">
    <source>
        <dbReference type="SAM" id="MobiDB-lite"/>
    </source>
</evidence>
<name>A0AAE0YV16_9GAST</name>
<dbReference type="Proteomes" id="UP001283361">
    <property type="component" value="Unassembled WGS sequence"/>
</dbReference>
<sequence length="146" mass="15955">MTWADGTHPASDLPTVDGTDLSSDPKTKIRGRLSSDFQFGKTRGDNRKRALCGNRKTLDKNLPTEAFGKRAHGQKPSELSPVLAEVAVFSYLECVMMCGQDSSCRVAVFNSDLLTCMSGGPGSYTSFTEDKKCQTFIRFGFTTNIP</sequence>
<evidence type="ECO:0000313" key="3">
    <source>
        <dbReference type="Proteomes" id="UP001283361"/>
    </source>
</evidence>
<protein>
    <submittedName>
        <fullName evidence="2">Uncharacterized protein</fullName>
    </submittedName>
</protein>
<dbReference type="EMBL" id="JAWDGP010005355">
    <property type="protein sequence ID" value="KAK3757593.1"/>
    <property type="molecule type" value="Genomic_DNA"/>
</dbReference>
<dbReference type="AlphaFoldDB" id="A0AAE0YV16"/>
<reference evidence="2" key="1">
    <citation type="journal article" date="2023" name="G3 (Bethesda)">
        <title>A reference genome for the long-term kleptoplast-retaining sea slug Elysia crispata morphotype clarki.</title>
        <authorList>
            <person name="Eastman K.E."/>
            <person name="Pendleton A.L."/>
            <person name="Shaikh M.A."/>
            <person name="Suttiyut T."/>
            <person name="Ogas R."/>
            <person name="Tomko P."/>
            <person name="Gavelis G."/>
            <person name="Widhalm J.R."/>
            <person name="Wisecaver J.H."/>
        </authorList>
    </citation>
    <scope>NUCLEOTIDE SEQUENCE</scope>
    <source>
        <strain evidence="2">ECLA1</strain>
    </source>
</reference>
<comment type="caution">
    <text evidence="2">The sequence shown here is derived from an EMBL/GenBank/DDBJ whole genome shotgun (WGS) entry which is preliminary data.</text>
</comment>
<organism evidence="2 3">
    <name type="scientific">Elysia crispata</name>
    <name type="common">lettuce slug</name>
    <dbReference type="NCBI Taxonomy" id="231223"/>
    <lineage>
        <taxon>Eukaryota</taxon>
        <taxon>Metazoa</taxon>
        <taxon>Spiralia</taxon>
        <taxon>Lophotrochozoa</taxon>
        <taxon>Mollusca</taxon>
        <taxon>Gastropoda</taxon>
        <taxon>Heterobranchia</taxon>
        <taxon>Euthyneura</taxon>
        <taxon>Panpulmonata</taxon>
        <taxon>Sacoglossa</taxon>
        <taxon>Placobranchoidea</taxon>
        <taxon>Plakobranchidae</taxon>
        <taxon>Elysia</taxon>
    </lineage>
</organism>
<accession>A0AAE0YV16</accession>
<feature type="region of interest" description="Disordered" evidence="1">
    <location>
        <begin position="1"/>
        <end position="28"/>
    </location>
</feature>
<keyword evidence="3" id="KW-1185">Reference proteome</keyword>